<feature type="transmembrane region" description="Helical" evidence="1">
    <location>
        <begin position="46"/>
        <end position="66"/>
    </location>
</feature>
<dbReference type="OrthoDB" id="8794141at2"/>
<dbReference type="AlphaFoldDB" id="A0A1I2CM71"/>
<evidence type="ECO:0000256" key="1">
    <source>
        <dbReference type="SAM" id="Phobius"/>
    </source>
</evidence>
<feature type="transmembrane region" description="Helical" evidence="1">
    <location>
        <begin position="120"/>
        <end position="149"/>
    </location>
</feature>
<accession>A0A1I2CM71</accession>
<evidence type="ECO:0000313" key="2">
    <source>
        <dbReference type="EMBL" id="SFE69324.1"/>
    </source>
</evidence>
<feature type="transmembrane region" description="Helical" evidence="1">
    <location>
        <begin position="265"/>
        <end position="282"/>
    </location>
</feature>
<reference evidence="3" key="1">
    <citation type="submission" date="2016-10" db="EMBL/GenBank/DDBJ databases">
        <authorList>
            <person name="Varghese N."/>
            <person name="Submissions S."/>
        </authorList>
    </citation>
    <scope>NUCLEOTIDE SEQUENCE [LARGE SCALE GENOMIC DNA]</scope>
    <source>
        <strain evidence="3">DSM 27981</strain>
    </source>
</reference>
<feature type="transmembrane region" description="Helical" evidence="1">
    <location>
        <begin position="294"/>
        <end position="313"/>
    </location>
</feature>
<evidence type="ECO:0008006" key="4">
    <source>
        <dbReference type="Google" id="ProtNLM"/>
    </source>
</evidence>
<keyword evidence="3" id="KW-1185">Reference proteome</keyword>
<sequence>MSSLFLSLSWIWIPITVWAAFAQTVRNAAQRTLTAEIGTLPATLVRFLYGLPLAAAWVLGTCVLGDRPGLVPVFSASYAAWLALGAVMQVAATAFVLLAMQERNFILAVAYSKTELLQVALVSAVLLGEWPGPVALAAMAAAMVGVMLLSVPRGGLRLLWAGGSAGQGRLVAYGLASGACFATASVGFRGASLALGEGVAPWVAGGWGVLWAQLLQTVLLGGWLLVRQPGVVRALGRAWKLSMVAGSMGALASIAWFTAYALQPVAQVRTLGLVEVLFSYAVSRRVFRERLTRLETAGLSLVFAGLVGICLSLE</sequence>
<dbReference type="STRING" id="1177982.SAMN04489711_104171"/>
<evidence type="ECO:0000313" key="3">
    <source>
        <dbReference type="Proteomes" id="UP000199119"/>
    </source>
</evidence>
<dbReference type="SUPFAM" id="SSF103481">
    <property type="entry name" value="Multidrug resistance efflux transporter EmrE"/>
    <property type="match status" value="2"/>
</dbReference>
<dbReference type="Proteomes" id="UP000199119">
    <property type="component" value="Unassembled WGS sequence"/>
</dbReference>
<keyword evidence="1" id="KW-0812">Transmembrane</keyword>
<proteinExistence type="predicted"/>
<gene>
    <name evidence="2" type="ORF">SAMN04489711_104171</name>
</gene>
<name>A0A1I2CM71_9BURK</name>
<protein>
    <recommendedName>
        <fullName evidence="4">EamA-like transporter family protein</fullName>
    </recommendedName>
</protein>
<keyword evidence="1" id="KW-0472">Membrane</keyword>
<keyword evidence="1" id="KW-1133">Transmembrane helix</keyword>
<feature type="transmembrane region" description="Helical" evidence="1">
    <location>
        <begin position="78"/>
        <end position="100"/>
    </location>
</feature>
<dbReference type="EMBL" id="FONX01000004">
    <property type="protein sequence ID" value="SFE69324.1"/>
    <property type="molecule type" value="Genomic_DNA"/>
</dbReference>
<feature type="transmembrane region" description="Helical" evidence="1">
    <location>
        <begin position="238"/>
        <end position="259"/>
    </location>
</feature>
<feature type="transmembrane region" description="Helical" evidence="1">
    <location>
        <begin position="208"/>
        <end position="226"/>
    </location>
</feature>
<dbReference type="RefSeq" id="WP_092939108.1">
    <property type="nucleotide sequence ID" value="NZ_FONX01000004.1"/>
</dbReference>
<dbReference type="InterPro" id="IPR037185">
    <property type="entry name" value="EmrE-like"/>
</dbReference>
<feature type="transmembrane region" description="Helical" evidence="1">
    <location>
        <begin position="170"/>
        <end position="188"/>
    </location>
</feature>
<organism evidence="2 3">
    <name type="scientific">Paracidovorax wautersii</name>
    <dbReference type="NCBI Taxonomy" id="1177982"/>
    <lineage>
        <taxon>Bacteria</taxon>
        <taxon>Pseudomonadati</taxon>
        <taxon>Pseudomonadota</taxon>
        <taxon>Betaproteobacteria</taxon>
        <taxon>Burkholderiales</taxon>
        <taxon>Comamonadaceae</taxon>
        <taxon>Paracidovorax</taxon>
    </lineage>
</organism>